<organism evidence="1 2">
    <name type="scientific">Pararhizobium mangrovi</name>
    <dbReference type="NCBI Taxonomy" id="2590452"/>
    <lineage>
        <taxon>Bacteria</taxon>
        <taxon>Pseudomonadati</taxon>
        <taxon>Pseudomonadota</taxon>
        <taxon>Alphaproteobacteria</taxon>
        <taxon>Hyphomicrobiales</taxon>
        <taxon>Rhizobiaceae</taxon>
        <taxon>Rhizobium/Agrobacterium group</taxon>
        <taxon>Pararhizobium</taxon>
    </lineage>
</organism>
<dbReference type="SUPFAM" id="SSF49785">
    <property type="entry name" value="Galactose-binding domain-like"/>
    <property type="match status" value="1"/>
</dbReference>
<dbReference type="InterPro" id="IPR008979">
    <property type="entry name" value="Galactose-bd-like_sf"/>
</dbReference>
<proteinExistence type="predicted"/>
<protein>
    <submittedName>
        <fullName evidence="1">Carbohydrate-binding protein</fullName>
    </submittedName>
</protein>
<comment type="caution">
    <text evidence="1">The sequence shown here is derived from an EMBL/GenBank/DDBJ whole genome shotgun (WGS) entry which is preliminary data.</text>
</comment>
<dbReference type="AlphaFoldDB" id="A0A506TUS7"/>
<dbReference type="Proteomes" id="UP000320314">
    <property type="component" value="Unassembled WGS sequence"/>
</dbReference>
<reference evidence="1 2" key="1">
    <citation type="submission" date="2019-06" db="EMBL/GenBank/DDBJ databases">
        <authorList>
            <person name="Li M."/>
        </authorList>
    </citation>
    <scope>NUCLEOTIDE SEQUENCE [LARGE SCALE GENOMIC DNA]</scope>
    <source>
        <strain evidence="1 2">BGMRC6574</strain>
    </source>
</reference>
<keyword evidence="2" id="KW-1185">Reference proteome</keyword>
<dbReference type="PANTHER" id="PTHR36848:SF2">
    <property type="entry name" value="SECRETED PROTEIN"/>
    <property type="match status" value="1"/>
</dbReference>
<name>A0A506TUS7_9HYPH</name>
<dbReference type="PANTHER" id="PTHR36848">
    <property type="entry name" value="DNA-BINDING PROTEIN (PUTATIVE SECRETED PROTEIN)-RELATED"/>
    <property type="match status" value="1"/>
</dbReference>
<sequence>MRTQLADFRDRGFGTILIQARLGLQRERYLDEDFLAAYREAVSIMAELGLGAGLYDDYNWVSGHAGGRTVDGADHLRERQLFWTTGEVSHGEIDGIRSTLAEALGPDAANWLYEGGTPRFADWEIVAALLHDRDAGPSKAEIVSDVVTIEPRADGSCGFAYNGAIPPGKCFSIFLSARCVTSRRINYLLPEAGERFVAVGLEPYAQALAGLMPNPVSLLFFDQPAPGFYRWRQHCGTVMNSLLYDGSLKAKVEARASAAFEHVLLALLRGRDDDTKRLRCSFFETYTEAIHEAFFTPVRRFAQANGLSVTGHEVLPHIGGFALNSGFASIDPRVALGADFFGLDRWRNETAVDANNLAVQLSPKLGDAVARTNGRSRTMTELYFTATRTTVRGAGQWDLTPEALRAQMIRLHLLGTRQVVLHALSTSDGSDDPRLFANPRFDFAPAFNFEPWWRHFEEIASETTALTRFMEEATPPASIGVLYPLHTAFAEGPSHTHAAHFGAWCEHLFTLARPYTILDEESILRADISNGRLYVNGIAFTGIVLPSASVLRSARTLDVLSRFIEAGGTVYVTGDVPSVVCEGSIDREWRPNLDAVPTRDDIETLAETLEDDLPKSSVVGHVRCHALGRDPDGFWRIVVFNDGAVAGDCHLALAEPGTSFAFEASHPSNIDAVRHGTARTLTIDLAPQECLCVRISEAPAGGTTDIRIGQEPAAGWSTQLDDGWSFRPDASERSHAISALGGWQAQGYPTFSGVGIYERVITIPQAGHYELRLPGLATAATAVLDGRKVGRCHHTPFRIDLGELERGGHSLVLEVCNTAANRYYADTPYAGARWPDVSGLTEPPLLRRMPDDDL</sequence>
<dbReference type="OrthoDB" id="9761519at2"/>
<evidence type="ECO:0000313" key="1">
    <source>
        <dbReference type="EMBL" id="TPW25823.1"/>
    </source>
</evidence>
<dbReference type="Gene3D" id="2.60.120.260">
    <property type="entry name" value="Galactose-binding domain-like"/>
    <property type="match status" value="1"/>
</dbReference>
<dbReference type="InterPro" id="IPR053161">
    <property type="entry name" value="Ulvan_degrading_GH"/>
</dbReference>
<evidence type="ECO:0000313" key="2">
    <source>
        <dbReference type="Proteomes" id="UP000320314"/>
    </source>
</evidence>
<dbReference type="EMBL" id="VHLH01000049">
    <property type="protein sequence ID" value="TPW25823.1"/>
    <property type="molecule type" value="Genomic_DNA"/>
</dbReference>
<accession>A0A506TUS7</accession>
<dbReference type="RefSeq" id="WP_141168389.1">
    <property type="nucleotide sequence ID" value="NZ_VHLH01000049.1"/>
</dbReference>
<gene>
    <name evidence="1" type="ORF">FJU11_17605</name>
</gene>